<accession>A0ABQ4KCF4</accession>
<name>A0ABQ4KCF4_9BACI</name>
<evidence type="ECO:0000259" key="6">
    <source>
        <dbReference type="PROSITE" id="PS50994"/>
    </source>
</evidence>
<dbReference type="Gene3D" id="3.30.420.10">
    <property type="entry name" value="Ribonuclease H-like superfamily/Ribonuclease H"/>
    <property type="match status" value="1"/>
</dbReference>
<sequence>MDKWEMYMEIQQLLKKGFSKSKVADKLGVSRATVYRHLKRSPSEMAEWVESLQTRKKKLDPYKELILNWLREHPDLSAAQVEDWLMERYKEQLEVGESTVRAYVRELRVEYKIAKESSPRDYEAIPDSPMGEQVQVDFGHTKQKTSDNKEVKLNFIAFVLSNSRYKYKEWLDRPFTTQDVIQAHENAFQWFCGIPGELVYDQDSLIVVSENGGDLILTKEFQHYKQTRNLNLRVCRKADPESKGKIENVVGFIKYNFAKYRVFNNIDSWNEQGWEWLNRTGNRKIHNTTKKRPVEVFSLEKQHLRPVSGNINFLNNHENSITRSIHKDNTIRYLSNRYSLPLGTFHKHEMVSIKETKDRELLIYNSETGELLAKHQIPDGKGQLIKDRKHTRDRSKGIDTFIDTVAKRFEETETAYDYLDKLREKYPRYIRDQLQMILKETKQNNEQLLTAALSECIKRNLYSATDFSDIILYLKRQRQVHDTTNDKAETVSPLNSISGWIIETEAQKRNVDAYTVLLEEGDQS</sequence>
<dbReference type="InterPro" id="IPR017894">
    <property type="entry name" value="HTH_IS21_transposase_type"/>
</dbReference>
<dbReference type="InterPro" id="IPR036397">
    <property type="entry name" value="RNaseH_sf"/>
</dbReference>
<dbReference type="InterPro" id="IPR001584">
    <property type="entry name" value="Integrase_cat-core"/>
</dbReference>
<protein>
    <submittedName>
        <fullName evidence="7">Transposase for insertion sequence element IS21-like protein</fullName>
    </submittedName>
</protein>
<dbReference type="PANTHER" id="PTHR35004:SF6">
    <property type="entry name" value="TRANSPOSASE"/>
    <property type="match status" value="1"/>
</dbReference>
<dbReference type="NCBIfam" id="NF033546">
    <property type="entry name" value="transpos_IS21"/>
    <property type="match status" value="1"/>
</dbReference>
<evidence type="ECO:0000259" key="5">
    <source>
        <dbReference type="PROSITE" id="PS50531"/>
    </source>
</evidence>
<evidence type="ECO:0000256" key="4">
    <source>
        <dbReference type="ARBA" id="ARBA00023172"/>
    </source>
</evidence>
<dbReference type="Pfam" id="PF13384">
    <property type="entry name" value="HTH_23"/>
    <property type="match status" value="1"/>
</dbReference>
<evidence type="ECO:0000256" key="1">
    <source>
        <dbReference type="ARBA" id="ARBA00009277"/>
    </source>
</evidence>
<organism evidence="7 8">
    <name type="scientific">Siminovitchia fordii</name>
    <dbReference type="NCBI Taxonomy" id="254759"/>
    <lineage>
        <taxon>Bacteria</taxon>
        <taxon>Bacillati</taxon>
        <taxon>Bacillota</taxon>
        <taxon>Bacilli</taxon>
        <taxon>Bacillales</taxon>
        <taxon>Bacillaceae</taxon>
        <taxon>Siminovitchia</taxon>
    </lineage>
</organism>
<dbReference type="PROSITE" id="PS50531">
    <property type="entry name" value="HTH_IS21"/>
    <property type="match status" value="1"/>
</dbReference>
<dbReference type="InterPro" id="IPR009057">
    <property type="entry name" value="Homeodomain-like_sf"/>
</dbReference>
<keyword evidence="3" id="KW-0238">DNA-binding</keyword>
<reference evidence="7 8" key="1">
    <citation type="submission" date="2021-03" db="EMBL/GenBank/DDBJ databases">
        <title>Antimicrobial resistance genes in bacteria isolated from Japanese honey, and their potential for conferring macrolide and lincosamide resistance in the American foulbrood pathogen Paenibacillus larvae.</title>
        <authorList>
            <person name="Okamoto M."/>
            <person name="Kumagai M."/>
            <person name="Kanamori H."/>
            <person name="Takamatsu D."/>
        </authorList>
    </citation>
    <scope>NUCLEOTIDE SEQUENCE [LARGE SCALE GENOMIC DNA]</scope>
    <source>
        <strain evidence="7 8">J1TS3</strain>
    </source>
</reference>
<feature type="domain" description="Integrase catalytic" evidence="6">
    <location>
        <begin position="125"/>
        <end position="301"/>
    </location>
</feature>
<dbReference type="CDD" id="cd00569">
    <property type="entry name" value="HTH_Hin_like"/>
    <property type="match status" value="1"/>
</dbReference>
<dbReference type="EMBL" id="BOQT01000038">
    <property type="protein sequence ID" value="GIN23407.1"/>
    <property type="molecule type" value="Genomic_DNA"/>
</dbReference>
<evidence type="ECO:0000313" key="7">
    <source>
        <dbReference type="EMBL" id="GIN23407.1"/>
    </source>
</evidence>
<dbReference type="RefSeq" id="WP_174752390.1">
    <property type="nucleotide sequence ID" value="NZ_BOQT01000038.1"/>
</dbReference>
<dbReference type="PANTHER" id="PTHR35004">
    <property type="entry name" value="TRANSPOSASE RV3428C-RELATED"/>
    <property type="match status" value="1"/>
</dbReference>
<keyword evidence="2" id="KW-0815">Transposition</keyword>
<keyword evidence="4" id="KW-0233">DNA recombination</keyword>
<dbReference type="Gene3D" id="1.10.10.60">
    <property type="entry name" value="Homeodomain-like"/>
    <property type="match status" value="1"/>
</dbReference>
<dbReference type="PROSITE" id="PS50994">
    <property type="entry name" value="INTEGRASE"/>
    <property type="match status" value="1"/>
</dbReference>
<comment type="similarity">
    <text evidence="1">Belongs to the transposase IS21/IS408/IS1162 family.</text>
</comment>
<dbReference type="InterPro" id="IPR012337">
    <property type="entry name" value="RNaseH-like_sf"/>
</dbReference>
<dbReference type="SUPFAM" id="SSF53098">
    <property type="entry name" value="Ribonuclease H-like"/>
    <property type="match status" value="1"/>
</dbReference>
<dbReference type="SUPFAM" id="SSF46689">
    <property type="entry name" value="Homeodomain-like"/>
    <property type="match status" value="1"/>
</dbReference>
<evidence type="ECO:0000256" key="3">
    <source>
        <dbReference type="ARBA" id="ARBA00023125"/>
    </source>
</evidence>
<comment type="caution">
    <text evidence="7">The sequence shown here is derived from an EMBL/GenBank/DDBJ whole genome shotgun (WGS) entry which is preliminary data.</text>
</comment>
<feature type="domain" description="HTH IS21-type" evidence="5">
    <location>
        <begin position="5"/>
        <end position="70"/>
    </location>
</feature>
<keyword evidence="8" id="KW-1185">Reference proteome</keyword>
<proteinExistence type="inferred from homology"/>
<gene>
    <name evidence="7" type="primary">tnpA_1</name>
    <name evidence="7" type="ORF">J1TS3_45410</name>
</gene>
<dbReference type="Proteomes" id="UP000680279">
    <property type="component" value="Unassembled WGS sequence"/>
</dbReference>
<evidence type="ECO:0000313" key="8">
    <source>
        <dbReference type="Proteomes" id="UP000680279"/>
    </source>
</evidence>
<evidence type="ECO:0000256" key="2">
    <source>
        <dbReference type="ARBA" id="ARBA00022578"/>
    </source>
</evidence>